<dbReference type="STRING" id="1577474.GA0111570_10471"/>
<comment type="function">
    <text evidence="5">5'-3' exonuclease acting preferentially on double-stranded DNA.</text>
</comment>
<dbReference type="Pfam" id="PF02739">
    <property type="entry name" value="5_3_exonuc_N"/>
    <property type="match status" value="1"/>
</dbReference>
<feature type="domain" description="5'-3' exonuclease" evidence="7">
    <location>
        <begin position="3"/>
        <end position="279"/>
    </location>
</feature>
<evidence type="ECO:0000256" key="4">
    <source>
        <dbReference type="ARBA" id="ARBA00023125"/>
    </source>
</evidence>
<name>A0A1G6GLQ3_9ACTN</name>
<dbReference type="GO" id="GO:0008409">
    <property type="term" value="F:5'-3' exonuclease activity"/>
    <property type="evidence" value="ECO:0007669"/>
    <property type="project" value="InterPro"/>
</dbReference>
<dbReference type="InterPro" id="IPR036279">
    <property type="entry name" value="5-3_exonuclease_C_sf"/>
</dbReference>
<dbReference type="Proteomes" id="UP000199086">
    <property type="component" value="Unassembled WGS sequence"/>
</dbReference>
<evidence type="ECO:0000313" key="9">
    <source>
        <dbReference type="Proteomes" id="UP000199086"/>
    </source>
</evidence>
<dbReference type="AlphaFoldDB" id="A0A1G6GLQ3"/>
<dbReference type="Gene3D" id="3.40.50.1010">
    <property type="entry name" value="5'-nuclease"/>
    <property type="match status" value="1"/>
</dbReference>
<evidence type="ECO:0000259" key="7">
    <source>
        <dbReference type="SMART" id="SM00475"/>
    </source>
</evidence>
<dbReference type="GO" id="GO:0017108">
    <property type="term" value="F:5'-flap endonuclease activity"/>
    <property type="evidence" value="ECO:0007669"/>
    <property type="project" value="InterPro"/>
</dbReference>
<dbReference type="CDD" id="cd09859">
    <property type="entry name" value="PIN_53EXO"/>
    <property type="match status" value="1"/>
</dbReference>
<dbReference type="RefSeq" id="WP_245703054.1">
    <property type="nucleotide sequence ID" value="NZ_FMYF01000004.1"/>
</dbReference>
<dbReference type="SUPFAM" id="SSF47807">
    <property type="entry name" value="5' to 3' exonuclease, C-terminal subdomain"/>
    <property type="match status" value="1"/>
</dbReference>
<organism evidence="8 9">
    <name type="scientific">Raineyella antarctica</name>
    <dbReference type="NCBI Taxonomy" id="1577474"/>
    <lineage>
        <taxon>Bacteria</taxon>
        <taxon>Bacillati</taxon>
        <taxon>Actinomycetota</taxon>
        <taxon>Actinomycetes</taxon>
        <taxon>Propionibacteriales</taxon>
        <taxon>Propionibacteriaceae</taxon>
        <taxon>Raineyella</taxon>
    </lineage>
</organism>
<keyword evidence="9" id="KW-1185">Reference proteome</keyword>
<evidence type="ECO:0000313" key="8">
    <source>
        <dbReference type="EMBL" id="SDB82962.1"/>
    </source>
</evidence>
<keyword evidence="2" id="KW-0378">Hydrolase</keyword>
<protein>
    <recommendedName>
        <fullName evidence="6">5'-3' exonuclease</fullName>
    </recommendedName>
</protein>
<dbReference type="SUPFAM" id="SSF88723">
    <property type="entry name" value="PIN domain-like"/>
    <property type="match status" value="1"/>
</dbReference>
<dbReference type="InterPro" id="IPR020045">
    <property type="entry name" value="DNA_polI_H3TH"/>
</dbReference>
<evidence type="ECO:0000256" key="6">
    <source>
        <dbReference type="ARBA" id="ARBA00050026"/>
    </source>
</evidence>
<evidence type="ECO:0000256" key="3">
    <source>
        <dbReference type="ARBA" id="ARBA00022839"/>
    </source>
</evidence>
<dbReference type="PANTHER" id="PTHR42646:SF2">
    <property type="entry name" value="5'-3' EXONUCLEASE FAMILY PROTEIN"/>
    <property type="match status" value="1"/>
</dbReference>
<dbReference type="GO" id="GO:0033567">
    <property type="term" value="P:DNA replication, Okazaki fragment processing"/>
    <property type="evidence" value="ECO:0007669"/>
    <property type="project" value="InterPro"/>
</dbReference>
<dbReference type="InterPro" id="IPR029060">
    <property type="entry name" value="PIN-like_dom_sf"/>
</dbReference>
<keyword evidence="1" id="KW-0540">Nuclease</keyword>
<reference evidence="8 9" key="1">
    <citation type="submission" date="2016-06" db="EMBL/GenBank/DDBJ databases">
        <authorList>
            <person name="Olsen C.W."/>
            <person name="Carey S."/>
            <person name="Hinshaw L."/>
            <person name="Karasin A.I."/>
        </authorList>
    </citation>
    <scope>NUCLEOTIDE SEQUENCE [LARGE SCALE GENOMIC DNA]</scope>
    <source>
        <strain evidence="8 9">LZ-22</strain>
    </source>
</reference>
<dbReference type="EMBL" id="FMYF01000004">
    <property type="protein sequence ID" value="SDB82962.1"/>
    <property type="molecule type" value="Genomic_DNA"/>
</dbReference>
<evidence type="ECO:0000256" key="5">
    <source>
        <dbReference type="ARBA" id="ARBA00049957"/>
    </source>
</evidence>
<dbReference type="GO" id="GO:0003677">
    <property type="term" value="F:DNA binding"/>
    <property type="evidence" value="ECO:0007669"/>
    <property type="project" value="UniProtKB-KW"/>
</dbReference>
<accession>A0A1G6GLQ3</accession>
<keyword evidence="3 8" id="KW-0269">Exonuclease</keyword>
<dbReference type="SMART" id="SM00475">
    <property type="entry name" value="53EXOc"/>
    <property type="match status" value="1"/>
</dbReference>
<dbReference type="Gene3D" id="1.10.150.20">
    <property type="entry name" value="5' to 3' exonuclease, C-terminal subdomain"/>
    <property type="match status" value="1"/>
</dbReference>
<evidence type="ECO:0000256" key="2">
    <source>
        <dbReference type="ARBA" id="ARBA00022801"/>
    </source>
</evidence>
<evidence type="ECO:0000256" key="1">
    <source>
        <dbReference type="ARBA" id="ARBA00022722"/>
    </source>
</evidence>
<proteinExistence type="predicted"/>
<sequence length="310" mass="32793">MAMPTLLVVDTAYLYFRAFHGVPSSLRGPAGQPVNALRGTLDAIARLVEDRAPTHLACAWDVDWRPRWRVDLLASYKAHRVATDGSGEDVPAELAEQVAPIRAALEAIGIRVVGTSGAEADDVIGTLATRFAGRVRVDVASSDRDFTQLVDDARGIGLITPVGRTSGWREVHEAEVLEAYGVAPGSYIDLAALRGDTSDGIPGVAGIGDRTAARLLARYGDLAGVRRAAALGSVEKGGLTARHAEAIRQAGPYLDVAPRVIAIVRDLDLPTTLEDLALPPDVRDRAAWDDLVEAYGIASPAARLTKALGL</sequence>
<keyword evidence="4" id="KW-0238">DNA-binding</keyword>
<gene>
    <name evidence="8" type="ORF">GA0111570_10471</name>
</gene>
<dbReference type="Pfam" id="PF01367">
    <property type="entry name" value="5_3_exonuc"/>
    <property type="match status" value="1"/>
</dbReference>
<dbReference type="PANTHER" id="PTHR42646">
    <property type="entry name" value="FLAP ENDONUCLEASE XNI"/>
    <property type="match status" value="1"/>
</dbReference>
<dbReference type="InterPro" id="IPR002421">
    <property type="entry name" value="5-3_exonuclease"/>
</dbReference>
<dbReference type="InterPro" id="IPR020046">
    <property type="entry name" value="5-3_exonucl_a-hlix_arch_N"/>
</dbReference>
<dbReference type="InterPro" id="IPR008918">
    <property type="entry name" value="HhH2"/>
</dbReference>
<dbReference type="SMART" id="SM00279">
    <property type="entry name" value="HhH2"/>
    <property type="match status" value="1"/>
</dbReference>
<dbReference type="InterPro" id="IPR038969">
    <property type="entry name" value="FEN"/>
</dbReference>
<dbReference type="CDD" id="cd09898">
    <property type="entry name" value="H3TH_53EXO"/>
    <property type="match status" value="1"/>
</dbReference>